<organism evidence="2">
    <name type="scientific">Catovirus CTV1</name>
    <dbReference type="NCBI Taxonomy" id="1977631"/>
    <lineage>
        <taxon>Viruses</taxon>
        <taxon>Varidnaviria</taxon>
        <taxon>Bamfordvirae</taxon>
        <taxon>Nucleocytoviricota</taxon>
        <taxon>Megaviricetes</taxon>
        <taxon>Imitervirales</taxon>
        <taxon>Mimiviridae</taxon>
        <taxon>Klosneuvirinae</taxon>
        <taxon>Catovirus</taxon>
    </lineage>
</organism>
<keyword evidence="1" id="KW-0472">Membrane</keyword>
<dbReference type="EMBL" id="KY684083">
    <property type="protein sequence ID" value="ARF07957.1"/>
    <property type="molecule type" value="Genomic_DNA"/>
</dbReference>
<evidence type="ECO:0000256" key="1">
    <source>
        <dbReference type="SAM" id="Phobius"/>
    </source>
</evidence>
<keyword evidence="1" id="KW-0812">Transmembrane</keyword>
<reference evidence="2" key="1">
    <citation type="journal article" date="2017" name="Science">
        <title>Giant viruses with an expanded complement of translation system components.</title>
        <authorList>
            <person name="Schulz F."/>
            <person name="Yutin N."/>
            <person name="Ivanova N.N."/>
            <person name="Ortega D.R."/>
            <person name="Lee T.K."/>
            <person name="Vierheilig J."/>
            <person name="Daims H."/>
            <person name="Horn M."/>
            <person name="Wagner M."/>
            <person name="Jensen G.J."/>
            <person name="Kyrpides N.C."/>
            <person name="Koonin E.V."/>
            <person name="Woyke T."/>
        </authorList>
    </citation>
    <scope>NUCLEOTIDE SEQUENCE</scope>
    <source>
        <strain evidence="2">CTV1</strain>
    </source>
</reference>
<feature type="transmembrane region" description="Helical" evidence="1">
    <location>
        <begin position="51"/>
        <end position="72"/>
    </location>
</feature>
<gene>
    <name evidence="2" type="ORF">Catovirus_1_7</name>
</gene>
<sequence length="73" mass="8543">MSDNSNDYYFVLVDIFIKKMSIYVFLLVKMLLPTHLSIIDISFCAILTKCFTIALIIILHPLIVLEYMLFYFG</sequence>
<protein>
    <submittedName>
        <fullName evidence="2">Uncharacterized protein</fullName>
    </submittedName>
</protein>
<keyword evidence="1" id="KW-1133">Transmembrane helix</keyword>
<proteinExistence type="predicted"/>
<evidence type="ECO:0000313" key="2">
    <source>
        <dbReference type="EMBL" id="ARF07957.1"/>
    </source>
</evidence>
<accession>A0A1V0S8C5</accession>
<name>A0A1V0S8C5_9VIRU</name>